<protein>
    <submittedName>
        <fullName evidence="2">Peptidase M28</fullName>
    </submittedName>
</protein>
<gene>
    <name evidence="2" type="ORF">C5Y98_19805</name>
</gene>
<dbReference type="RefSeq" id="WP_105356775.1">
    <property type="nucleotide sequence ID" value="NZ_PUIB01000019.1"/>
</dbReference>
<feature type="domain" description="Peptidase M28" evidence="1">
    <location>
        <begin position="66"/>
        <end position="286"/>
    </location>
</feature>
<dbReference type="PANTHER" id="PTHR12147">
    <property type="entry name" value="METALLOPEPTIDASE M28 FAMILY MEMBER"/>
    <property type="match status" value="1"/>
</dbReference>
<accession>A0A2S8FHL9</accession>
<sequence length="294" mass="33089">MNFEEPPTREMLVAHVEHLAGRIGPRILAKPESIEATTGYLRAQWQQMGYQVREETYQSSDGPATNLLVEIPGTQPGRDVIVLGAHYDTVAHSPGADDNASAVAVLLEASRLLKKQTPRHTLRFVAFACEESPYMSLGSMGSQHHARQAKLRDEQIQMLCLEMVGYFRDEPNSQKVPPTIPKLLHGLFPKQGNFLAAVGNLSSWRLNWAFRRGFKQGTRLRLFTINLPEKIQEIRRSDNSSFWDQGYPALMLTDTSFLRNPNYHQPTDTPETLDFDRMTQVAVGVASAMLRLGK</sequence>
<proteinExistence type="predicted"/>
<dbReference type="Proteomes" id="UP000239388">
    <property type="component" value="Unassembled WGS sequence"/>
</dbReference>
<comment type="caution">
    <text evidence="2">The sequence shown here is derived from an EMBL/GenBank/DDBJ whole genome shotgun (WGS) entry which is preliminary data.</text>
</comment>
<evidence type="ECO:0000259" key="1">
    <source>
        <dbReference type="Pfam" id="PF04389"/>
    </source>
</evidence>
<evidence type="ECO:0000313" key="3">
    <source>
        <dbReference type="Proteomes" id="UP000239388"/>
    </source>
</evidence>
<dbReference type="GO" id="GO:0006508">
    <property type="term" value="P:proteolysis"/>
    <property type="evidence" value="ECO:0007669"/>
    <property type="project" value="InterPro"/>
</dbReference>
<evidence type="ECO:0000313" key="2">
    <source>
        <dbReference type="EMBL" id="PQO31662.1"/>
    </source>
</evidence>
<dbReference type="Pfam" id="PF04389">
    <property type="entry name" value="Peptidase_M28"/>
    <property type="match status" value="1"/>
</dbReference>
<name>A0A2S8FHL9_9BACT</name>
<dbReference type="EMBL" id="PUIB01000019">
    <property type="protein sequence ID" value="PQO31662.1"/>
    <property type="molecule type" value="Genomic_DNA"/>
</dbReference>
<dbReference type="GO" id="GO:0008235">
    <property type="term" value="F:metalloexopeptidase activity"/>
    <property type="evidence" value="ECO:0007669"/>
    <property type="project" value="InterPro"/>
</dbReference>
<organism evidence="2 3">
    <name type="scientific">Blastopirellula marina</name>
    <dbReference type="NCBI Taxonomy" id="124"/>
    <lineage>
        <taxon>Bacteria</taxon>
        <taxon>Pseudomonadati</taxon>
        <taxon>Planctomycetota</taxon>
        <taxon>Planctomycetia</taxon>
        <taxon>Pirellulales</taxon>
        <taxon>Pirellulaceae</taxon>
        <taxon>Blastopirellula</taxon>
    </lineage>
</organism>
<dbReference type="InterPro" id="IPR045175">
    <property type="entry name" value="M28_fam"/>
</dbReference>
<dbReference type="PANTHER" id="PTHR12147:SF26">
    <property type="entry name" value="PEPTIDASE M28 DOMAIN-CONTAINING PROTEIN"/>
    <property type="match status" value="1"/>
</dbReference>
<dbReference type="AlphaFoldDB" id="A0A2S8FHL9"/>
<dbReference type="SUPFAM" id="SSF53187">
    <property type="entry name" value="Zn-dependent exopeptidases"/>
    <property type="match status" value="1"/>
</dbReference>
<dbReference type="Gene3D" id="3.40.630.10">
    <property type="entry name" value="Zn peptidases"/>
    <property type="match status" value="1"/>
</dbReference>
<reference evidence="2 3" key="1">
    <citation type="submission" date="2018-02" db="EMBL/GenBank/DDBJ databases">
        <title>Comparative genomes isolates from brazilian mangrove.</title>
        <authorList>
            <person name="Araujo J.E."/>
            <person name="Taketani R.G."/>
            <person name="Silva M.C.P."/>
            <person name="Loureco M.V."/>
            <person name="Andreote F.D."/>
        </authorList>
    </citation>
    <scope>NUCLEOTIDE SEQUENCE [LARGE SCALE GENOMIC DNA]</scope>
    <source>
        <strain evidence="2 3">NAP PRIS-MGV</strain>
    </source>
</reference>
<dbReference type="OrthoDB" id="9762302at2"/>
<dbReference type="InterPro" id="IPR007484">
    <property type="entry name" value="Peptidase_M28"/>
</dbReference>
<dbReference type="CDD" id="cd05640">
    <property type="entry name" value="M28_like"/>
    <property type="match status" value="1"/>
</dbReference>